<evidence type="ECO:0000313" key="1">
    <source>
        <dbReference type="EMBL" id="PXF61836.1"/>
    </source>
</evidence>
<gene>
    <name evidence="1" type="ORF">C4B59_00990</name>
</gene>
<evidence type="ECO:0000313" key="2">
    <source>
        <dbReference type="Proteomes" id="UP000248329"/>
    </source>
</evidence>
<protein>
    <submittedName>
        <fullName evidence="1">Uncharacterized protein</fullName>
    </submittedName>
</protein>
<reference evidence="1" key="1">
    <citation type="submission" date="2018-01" db="EMBL/GenBank/DDBJ databases">
        <authorList>
            <person name="Krukenberg V."/>
        </authorList>
    </citation>
    <scope>NUCLEOTIDE SEQUENCE</scope>
    <source>
        <strain evidence="1">E20ANME2</strain>
    </source>
</reference>
<dbReference type="Proteomes" id="UP000248329">
    <property type="component" value="Unassembled WGS sequence"/>
</dbReference>
<organism evidence="1 2">
    <name type="scientific">Candidatus Methanogaster sp</name>
    <dbReference type="NCBI Taxonomy" id="3386292"/>
    <lineage>
        <taxon>Archaea</taxon>
        <taxon>Methanobacteriati</taxon>
        <taxon>Methanobacteriota</taxon>
        <taxon>Stenosarchaea group</taxon>
        <taxon>Methanomicrobia</taxon>
        <taxon>Methanosarcinales</taxon>
        <taxon>ANME-2 cluster</taxon>
        <taxon>Candidatus Methanogasteraceae</taxon>
        <taxon>Candidatus Methanogaster</taxon>
    </lineage>
</organism>
<comment type="caution">
    <text evidence="1">The sequence shown here is derived from an EMBL/GenBank/DDBJ whole genome shotgun (WGS) entry which is preliminary data.</text>
</comment>
<accession>A0AC61L668</accession>
<name>A0AC61L668_9EURY</name>
<proteinExistence type="predicted"/>
<sequence>MLFLLADIWAPYKQTRFGVRGYMPHPKQRFLIDLHNYPITWRLRPMETKIIFSNTLEWNSGYQATISFGDKASFEFATPPEFRGPEGFVSPEELFVASAHACALTTFIAKTKKAGINIISYESSAEGTLEKVEGQMMFTTIVVKPRIKTDGDKETVKEIVAQVEKGALVLYSMKTDVTIDAVIE</sequence>
<dbReference type="EMBL" id="PQXF01000002">
    <property type="protein sequence ID" value="PXF61836.1"/>
    <property type="molecule type" value="Genomic_DNA"/>
</dbReference>